<evidence type="ECO:0000256" key="4">
    <source>
        <dbReference type="ARBA" id="ARBA00022741"/>
    </source>
</evidence>
<dbReference type="GO" id="GO:0004831">
    <property type="term" value="F:tyrosine-tRNA ligase activity"/>
    <property type="evidence" value="ECO:0007669"/>
    <property type="project" value="UniProtKB-UniRule"/>
</dbReference>
<dbReference type="InterPro" id="IPR002307">
    <property type="entry name" value="Tyr-tRNA-ligase"/>
</dbReference>
<dbReference type="GO" id="GO:0003723">
    <property type="term" value="F:RNA binding"/>
    <property type="evidence" value="ECO:0007669"/>
    <property type="project" value="UniProtKB-KW"/>
</dbReference>
<evidence type="ECO:0000313" key="14">
    <source>
        <dbReference type="Proteomes" id="UP000594463"/>
    </source>
</evidence>
<dbReference type="InterPro" id="IPR036986">
    <property type="entry name" value="S4_RNA-bd_sf"/>
</dbReference>
<keyword evidence="4 10" id="KW-0547">Nucleotide-binding</keyword>
<dbReference type="RefSeq" id="WP_218111732.1">
    <property type="nucleotide sequence ID" value="NZ_CP065383.1"/>
</dbReference>
<dbReference type="InterPro" id="IPR024108">
    <property type="entry name" value="Tyr-tRNA-ligase_bac_2"/>
</dbReference>
<dbReference type="GO" id="GO:0005829">
    <property type="term" value="C:cytosol"/>
    <property type="evidence" value="ECO:0007669"/>
    <property type="project" value="TreeGrafter"/>
</dbReference>
<dbReference type="Gene3D" id="3.40.50.620">
    <property type="entry name" value="HUPs"/>
    <property type="match status" value="1"/>
</dbReference>
<keyword evidence="6 11" id="KW-0694">RNA-binding</keyword>
<evidence type="ECO:0000256" key="3">
    <source>
        <dbReference type="ARBA" id="ARBA00022598"/>
    </source>
</evidence>
<dbReference type="FunFam" id="3.40.50.620:FF:000061">
    <property type="entry name" value="Tyrosine--tRNA ligase"/>
    <property type="match status" value="1"/>
</dbReference>
<dbReference type="EC" id="6.1.1.1" evidence="10"/>
<reference evidence="13 14" key="1">
    <citation type="journal article" date="2021" name="Nat. Commun.">
        <title>Isolation of a member of the candidate phylum Atribacteria reveals a unique cell membrane structure.</title>
        <authorList>
            <person name="Taiki K."/>
            <person name="Nobu M.K."/>
            <person name="Kusada H."/>
            <person name="Meng X.-Y."/>
            <person name="Hosoki N."/>
            <person name="Uematsu K."/>
            <person name="Yoshioka H."/>
            <person name="Kamagata Y."/>
            <person name="Tamaki H."/>
        </authorList>
    </citation>
    <scope>NUCLEOTIDE SEQUENCE [LARGE SCALE GENOMIC DNA]</scope>
    <source>
        <strain evidence="13 14">RT761</strain>
    </source>
</reference>
<dbReference type="AlphaFoldDB" id="A0A7T1F412"/>
<gene>
    <name evidence="10 13" type="primary">tyrS</name>
    <name evidence="13" type="ORF">RT761_02485</name>
</gene>
<keyword evidence="14" id="KW-1185">Reference proteome</keyword>
<comment type="catalytic activity">
    <reaction evidence="9 10">
        <text>tRNA(Tyr) + L-tyrosine + ATP = L-tyrosyl-tRNA(Tyr) + AMP + diphosphate + H(+)</text>
        <dbReference type="Rhea" id="RHEA:10220"/>
        <dbReference type="Rhea" id="RHEA-COMP:9706"/>
        <dbReference type="Rhea" id="RHEA-COMP:9707"/>
        <dbReference type="ChEBI" id="CHEBI:15378"/>
        <dbReference type="ChEBI" id="CHEBI:30616"/>
        <dbReference type="ChEBI" id="CHEBI:33019"/>
        <dbReference type="ChEBI" id="CHEBI:58315"/>
        <dbReference type="ChEBI" id="CHEBI:78442"/>
        <dbReference type="ChEBI" id="CHEBI:78536"/>
        <dbReference type="ChEBI" id="CHEBI:456215"/>
        <dbReference type="EC" id="6.1.1.1"/>
    </reaction>
</comment>
<dbReference type="Proteomes" id="UP000594463">
    <property type="component" value="Chromosome"/>
</dbReference>
<dbReference type="HAMAP" id="MF_02007">
    <property type="entry name" value="Tyr_tRNA_synth_type2"/>
    <property type="match status" value="1"/>
</dbReference>
<evidence type="ECO:0000256" key="11">
    <source>
        <dbReference type="PROSITE-ProRule" id="PRU00182"/>
    </source>
</evidence>
<name>A0A7T1F412_ATRLM</name>
<dbReference type="SUPFAM" id="SSF55174">
    <property type="entry name" value="Alpha-L RNA-binding motif"/>
    <property type="match status" value="1"/>
</dbReference>
<dbReference type="CDD" id="cd00165">
    <property type="entry name" value="S4"/>
    <property type="match status" value="1"/>
</dbReference>
<sequence>MSFEKRATQDLEILCRGVEDIINPEDLQKKLIRYYQTGQPLIIKEGFDPSAPDIHLGHTVTLRKLKQFQLLGHQVVFLVGDFTGRIGDPTGKKEARKQLTEEEVLANAKTYSEQAFKILDPEKTIIKFNSKWLKNLSFVDIIEITAHFTVARMLEREDFHQRLSNGKPVGLHEFLYPIMQAYDSVALHADVELGGTDQRFNLLMGRDLQREFGQEPQVVMMMPLLEGTDGVEKMSKSLGNYIAVNDSPFEMFGKIMSIPDSLIKKYFILLTDIPMDTILKWERDFSNNLLHPRDWKITLAKEIVSIYHGSAHSNQALEDFERAFAKKERPEDAQILTFTDDDLKDEKIWVISLLLKTGVSHSKSEIRRLIEQGGVYLDNERISDPNSDIQIKDDQFLRVGKKLFFKIKKK</sequence>
<dbReference type="PANTHER" id="PTHR11766">
    <property type="entry name" value="TYROSYL-TRNA SYNTHETASE"/>
    <property type="match status" value="1"/>
</dbReference>
<comment type="function">
    <text evidence="10">Catalyzes the attachment of tyrosine to tRNA(Tyr) in a two-step reaction: tyrosine is first activated by ATP to form Tyr-AMP and then transferred to the acceptor end of tRNA(Tyr).</text>
</comment>
<dbReference type="GO" id="GO:0006437">
    <property type="term" value="P:tyrosyl-tRNA aminoacylation"/>
    <property type="evidence" value="ECO:0007669"/>
    <property type="project" value="UniProtKB-UniRule"/>
</dbReference>
<evidence type="ECO:0000256" key="5">
    <source>
        <dbReference type="ARBA" id="ARBA00022840"/>
    </source>
</evidence>
<evidence type="ECO:0000259" key="12">
    <source>
        <dbReference type="Pfam" id="PF01479"/>
    </source>
</evidence>
<evidence type="ECO:0000256" key="9">
    <source>
        <dbReference type="ARBA" id="ARBA00048248"/>
    </source>
</evidence>
<evidence type="ECO:0000256" key="10">
    <source>
        <dbReference type="HAMAP-Rule" id="MF_02007"/>
    </source>
</evidence>
<dbReference type="Pfam" id="PF00579">
    <property type="entry name" value="tRNA-synt_1b"/>
    <property type="match status" value="1"/>
</dbReference>
<feature type="short sequence motif" description="'HIGH' region" evidence="10">
    <location>
        <begin position="49"/>
        <end position="58"/>
    </location>
</feature>
<feature type="domain" description="RNA-binding S4" evidence="12">
    <location>
        <begin position="353"/>
        <end position="393"/>
    </location>
</feature>
<dbReference type="EMBL" id="CP065383">
    <property type="protein sequence ID" value="QPM69255.1"/>
    <property type="molecule type" value="Genomic_DNA"/>
</dbReference>
<dbReference type="InterPro" id="IPR024088">
    <property type="entry name" value="Tyr-tRNA-ligase_bac-type"/>
</dbReference>
<comment type="similarity">
    <text evidence="10">Belongs to the class-I aminoacyl-tRNA synthetase family. TyrS type 2 subfamily.</text>
</comment>
<organism evidence="13 14">
    <name type="scientific">Atribacter laminatus</name>
    <dbReference type="NCBI Taxonomy" id="2847778"/>
    <lineage>
        <taxon>Bacteria</taxon>
        <taxon>Pseudomonadati</taxon>
        <taxon>Atribacterota</taxon>
        <taxon>Atribacteria</taxon>
        <taxon>Atribacterales</taxon>
        <taxon>Atribacteraceae</taxon>
        <taxon>Atribacter</taxon>
    </lineage>
</organism>
<dbReference type="NCBIfam" id="TIGR00234">
    <property type="entry name" value="tyrS"/>
    <property type="match status" value="1"/>
</dbReference>
<dbReference type="Gene3D" id="1.10.240.10">
    <property type="entry name" value="Tyrosyl-Transfer RNA Synthetase"/>
    <property type="match status" value="1"/>
</dbReference>
<feature type="short sequence motif" description="'KMSKS' region" evidence="10">
    <location>
        <begin position="233"/>
        <end position="237"/>
    </location>
</feature>
<keyword evidence="7 10" id="KW-0648">Protein biosynthesis</keyword>
<keyword evidence="5 10" id="KW-0067">ATP-binding</keyword>
<feature type="binding site" evidence="10">
    <location>
        <position position="236"/>
    </location>
    <ligand>
        <name>ATP</name>
        <dbReference type="ChEBI" id="CHEBI:30616"/>
    </ligand>
</feature>
<dbReference type="CDD" id="cd00805">
    <property type="entry name" value="TyrRS_core"/>
    <property type="match status" value="1"/>
</dbReference>
<evidence type="ECO:0000256" key="7">
    <source>
        <dbReference type="ARBA" id="ARBA00022917"/>
    </source>
</evidence>
<evidence type="ECO:0000256" key="8">
    <source>
        <dbReference type="ARBA" id="ARBA00023146"/>
    </source>
</evidence>
<evidence type="ECO:0000256" key="6">
    <source>
        <dbReference type="ARBA" id="ARBA00022884"/>
    </source>
</evidence>
<dbReference type="PRINTS" id="PR01040">
    <property type="entry name" value="TRNASYNTHTYR"/>
</dbReference>
<protein>
    <recommendedName>
        <fullName evidence="10">Tyrosine--tRNA ligase</fullName>
        <ecNumber evidence="10">6.1.1.1</ecNumber>
    </recommendedName>
    <alternativeName>
        <fullName evidence="10">Tyrosyl-tRNA synthetase</fullName>
        <shortName evidence="10">TyrRS</shortName>
    </alternativeName>
</protein>
<dbReference type="InterPro" id="IPR002942">
    <property type="entry name" value="S4_RNA-bd"/>
</dbReference>
<dbReference type="Gene3D" id="3.10.290.10">
    <property type="entry name" value="RNA-binding S4 domain"/>
    <property type="match status" value="1"/>
</dbReference>
<keyword evidence="8 10" id="KW-0030">Aminoacyl-tRNA synthetase</keyword>
<dbReference type="GO" id="GO:0005524">
    <property type="term" value="F:ATP binding"/>
    <property type="evidence" value="ECO:0007669"/>
    <property type="project" value="UniProtKB-UniRule"/>
</dbReference>
<dbReference type="InterPro" id="IPR014729">
    <property type="entry name" value="Rossmann-like_a/b/a_fold"/>
</dbReference>
<keyword evidence="3 10" id="KW-0436">Ligase</keyword>
<comment type="subunit">
    <text evidence="1 10">Homodimer.</text>
</comment>
<dbReference type="Pfam" id="PF01479">
    <property type="entry name" value="S4"/>
    <property type="match status" value="1"/>
</dbReference>
<dbReference type="InterPro" id="IPR002305">
    <property type="entry name" value="aa-tRNA-synth_Ic"/>
</dbReference>
<proteinExistence type="inferred from homology"/>
<keyword evidence="2 10" id="KW-0963">Cytoplasm</keyword>
<evidence type="ECO:0000313" key="13">
    <source>
        <dbReference type="EMBL" id="QPM69255.1"/>
    </source>
</evidence>
<dbReference type="PROSITE" id="PS00178">
    <property type="entry name" value="AA_TRNA_LIGASE_I"/>
    <property type="match status" value="1"/>
</dbReference>
<evidence type="ECO:0000256" key="1">
    <source>
        <dbReference type="ARBA" id="ARBA00011738"/>
    </source>
</evidence>
<evidence type="ECO:0000256" key="2">
    <source>
        <dbReference type="ARBA" id="ARBA00022490"/>
    </source>
</evidence>
<dbReference type="SUPFAM" id="SSF52374">
    <property type="entry name" value="Nucleotidylyl transferase"/>
    <property type="match status" value="1"/>
</dbReference>
<dbReference type="KEGG" id="alam:RT761_02485"/>
<accession>A0A7T1F412</accession>
<dbReference type="InterPro" id="IPR001412">
    <property type="entry name" value="aa-tRNA-synth_I_CS"/>
</dbReference>
<dbReference type="PANTHER" id="PTHR11766:SF1">
    <property type="entry name" value="TYROSINE--TRNA LIGASE"/>
    <property type="match status" value="1"/>
</dbReference>
<comment type="subcellular location">
    <subcellularLocation>
        <location evidence="10">Cytoplasm</location>
    </subcellularLocation>
</comment>
<dbReference type="PROSITE" id="PS50889">
    <property type="entry name" value="S4"/>
    <property type="match status" value="1"/>
</dbReference>